<evidence type="ECO:0000259" key="12">
    <source>
        <dbReference type="Pfam" id="PF08345"/>
    </source>
</evidence>
<evidence type="ECO:0000256" key="7">
    <source>
        <dbReference type="ARBA" id="ARBA00023136"/>
    </source>
</evidence>
<comment type="caution">
    <text evidence="13">The sequence shown here is derived from an EMBL/GenBank/DDBJ whole genome shotgun (WGS) entry which is preliminary data.</text>
</comment>
<keyword evidence="5 10" id="KW-0812">Transmembrane</keyword>
<dbReference type="OrthoDB" id="9807026at2"/>
<dbReference type="InterPro" id="IPR000067">
    <property type="entry name" value="FlgMring_FliF"/>
</dbReference>
<keyword evidence="7 10" id="KW-0472">Membrane</keyword>
<keyword evidence="14" id="KW-1185">Reference proteome</keyword>
<dbReference type="STRING" id="314232.SKA53_11368"/>
<evidence type="ECO:0000313" key="13">
    <source>
        <dbReference type="EMBL" id="EAQ07429.1"/>
    </source>
</evidence>
<dbReference type="Pfam" id="PF08345">
    <property type="entry name" value="YscJ_FliF_C"/>
    <property type="match status" value="1"/>
</dbReference>
<evidence type="ECO:0000256" key="9">
    <source>
        <dbReference type="SAM" id="MobiDB-lite"/>
    </source>
</evidence>
<evidence type="ECO:0000256" key="10">
    <source>
        <dbReference type="SAM" id="Phobius"/>
    </source>
</evidence>
<dbReference type="eggNOG" id="COG1766">
    <property type="taxonomic scope" value="Bacteria"/>
</dbReference>
<gene>
    <name evidence="13" type="ORF">SKA53_11368</name>
</gene>
<dbReference type="InterPro" id="IPR013556">
    <property type="entry name" value="Flag_M-ring_C"/>
</dbReference>
<keyword evidence="13" id="KW-0969">Cilium</keyword>
<dbReference type="GO" id="GO:0005886">
    <property type="term" value="C:plasma membrane"/>
    <property type="evidence" value="ECO:0007669"/>
    <property type="project" value="UniProtKB-SubCell"/>
</dbReference>
<keyword evidence="4" id="KW-1003">Cell membrane</keyword>
<sequence length="616" mass="66098">MTDSSTNLSTASSRTGVMQRTSYAMGELRTFYMQPAVQRAFPVIAAALLVVLGLILYLILQAPQRTTLFAALPEAEKAAVMDALRNNGTDVQIDPVTGDITVPTGEFYNSRMSLAAQGLPQSMPDGYSVLTDMPMGTSRSVESMRLKQSQEVELARSINEIDVVSASRVHLAIPERSAFARNAQNPTASVFVQVMPGRSLSEQQVMAIVNLVSSSVANLPKTSVTVVNQNGQLLSDTVNDPATDLADRQLEYQLRLENIYRTRIESLLTPIVGPGNVSAQVSLDIDFTRTERTEDMVIPDQSALLSEQVAVEEEVAEASQGIPGTVGNTPPPRPELEQPAGAADGQAPAEAGATAEAGANTVAEIYAPVDRNTGPGQPRLRSSDSTMRNYEVSRTVTSENSPMTRINGVHVAVLLRETLPVAPTEDGDAVAAPAIGLDPSRLDEVKSLVSRTVGIDESRGDTLIVSSLPFISPEAVISSLSGSTELVWHEDPWIREMMRNALMVIVLAVVTLGLIKPLLTQFLASSGESGGYGNVITTEDGEIIDMDVIEMEEGQTLEEIKAKLKPKKSTISAEMLDTANSYDDKVALIRMIVADEAGRVSNVFKALMEDDLDQVG</sequence>
<dbReference type="HOGENOM" id="CLU_028108_1_1_5"/>
<dbReference type="RefSeq" id="WP_007206215.1">
    <property type="nucleotide sequence ID" value="NZ_CH672414.1"/>
</dbReference>
<dbReference type="PRINTS" id="PR01009">
    <property type="entry name" value="FLGMRINGFLIF"/>
</dbReference>
<dbReference type="Gene3D" id="3.30.300.30">
    <property type="match status" value="1"/>
</dbReference>
<evidence type="ECO:0000256" key="3">
    <source>
        <dbReference type="ARBA" id="ARBA00007971"/>
    </source>
</evidence>
<dbReference type="PANTHER" id="PTHR30046:SF0">
    <property type="entry name" value="FLAGELLAR M-RING PROTEIN"/>
    <property type="match status" value="1"/>
</dbReference>
<evidence type="ECO:0000256" key="4">
    <source>
        <dbReference type="ARBA" id="ARBA00022475"/>
    </source>
</evidence>
<dbReference type="AlphaFoldDB" id="A3V248"/>
<dbReference type="Pfam" id="PF01514">
    <property type="entry name" value="YscJ_FliF"/>
    <property type="match status" value="1"/>
</dbReference>
<keyword evidence="13" id="KW-0966">Cell projection</keyword>
<feature type="transmembrane region" description="Helical" evidence="10">
    <location>
        <begin position="40"/>
        <end position="60"/>
    </location>
</feature>
<evidence type="ECO:0000256" key="6">
    <source>
        <dbReference type="ARBA" id="ARBA00022989"/>
    </source>
</evidence>
<keyword evidence="13" id="KW-0282">Flagellum</keyword>
<comment type="subcellular location">
    <subcellularLocation>
        <location evidence="1">Bacterial flagellum basal body</location>
    </subcellularLocation>
    <subcellularLocation>
        <location evidence="2">Cell membrane</location>
        <topology evidence="2">Multi-pass membrane protein</topology>
    </subcellularLocation>
</comment>
<dbReference type="NCBIfam" id="TIGR00206">
    <property type="entry name" value="fliF"/>
    <property type="match status" value="1"/>
</dbReference>
<dbReference type="PIRSF" id="PIRSF004862">
    <property type="entry name" value="FliF"/>
    <property type="match status" value="1"/>
</dbReference>
<dbReference type="GO" id="GO:0009431">
    <property type="term" value="C:bacterial-type flagellum basal body, MS ring"/>
    <property type="evidence" value="ECO:0007669"/>
    <property type="project" value="InterPro"/>
</dbReference>
<dbReference type="InterPro" id="IPR045851">
    <property type="entry name" value="AMP-bd_C_sf"/>
</dbReference>
<evidence type="ECO:0000313" key="14">
    <source>
        <dbReference type="Proteomes" id="UP000004507"/>
    </source>
</evidence>
<comment type="similarity">
    <text evidence="3">Belongs to the FliF family.</text>
</comment>
<feature type="domain" description="Flagellar M-ring N-terminal" evidence="11">
    <location>
        <begin position="61"/>
        <end position="235"/>
    </location>
</feature>
<dbReference type="InterPro" id="IPR006182">
    <property type="entry name" value="FliF_N_dom"/>
</dbReference>
<feature type="compositionally biased region" description="Low complexity" evidence="9">
    <location>
        <begin position="337"/>
        <end position="355"/>
    </location>
</feature>
<proteinExistence type="inferred from homology"/>
<keyword evidence="8" id="KW-0975">Bacterial flagellum</keyword>
<evidence type="ECO:0000256" key="5">
    <source>
        <dbReference type="ARBA" id="ARBA00022692"/>
    </source>
</evidence>
<reference evidence="13 14" key="1">
    <citation type="submission" date="2006-01" db="EMBL/GenBank/DDBJ databases">
        <authorList>
            <person name="Hagstrom A."/>
            <person name="Ferriera S."/>
            <person name="Johnson J."/>
            <person name="Kravitz S."/>
            <person name="Halpern A."/>
            <person name="Remington K."/>
            <person name="Beeson K."/>
            <person name="Tran B."/>
            <person name="Rogers Y.-H."/>
            <person name="Friedman R."/>
            <person name="Venter J.C."/>
        </authorList>
    </citation>
    <scope>NUCLEOTIDE SEQUENCE [LARGE SCALE GENOMIC DNA]</scope>
    <source>
        <strain evidence="13 14">SKA53</strain>
    </source>
</reference>
<name>A3V248_9RHOB</name>
<feature type="region of interest" description="Disordered" evidence="9">
    <location>
        <begin position="312"/>
        <end position="355"/>
    </location>
</feature>
<organism evidence="13 14">
    <name type="scientific">Yoonia vestfoldensis SKA53</name>
    <dbReference type="NCBI Taxonomy" id="314232"/>
    <lineage>
        <taxon>Bacteria</taxon>
        <taxon>Pseudomonadati</taxon>
        <taxon>Pseudomonadota</taxon>
        <taxon>Alphaproteobacteria</taxon>
        <taxon>Rhodobacterales</taxon>
        <taxon>Paracoccaceae</taxon>
        <taxon>Yoonia</taxon>
    </lineage>
</organism>
<feature type="domain" description="Flagellar M-ring C-terminal" evidence="12">
    <location>
        <begin position="268"/>
        <end position="470"/>
    </location>
</feature>
<feature type="region of interest" description="Disordered" evidence="9">
    <location>
        <begin position="367"/>
        <end position="388"/>
    </location>
</feature>
<evidence type="ECO:0000256" key="8">
    <source>
        <dbReference type="ARBA" id="ARBA00023143"/>
    </source>
</evidence>
<dbReference type="Proteomes" id="UP000004507">
    <property type="component" value="Unassembled WGS sequence"/>
</dbReference>
<evidence type="ECO:0000259" key="11">
    <source>
        <dbReference type="Pfam" id="PF01514"/>
    </source>
</evidence>
<dbReference type="GO" id="GO:0071973">
    <property type="term" value="P:bacterial-type flagellum-dependent cell motility"/>
    <property type="evidence" value="ECO:0007669"/>
    <property type="project" value="InterPro"/>
</dbReference>
<keyword evidence="6 10" id="KW-1133">Transmembrane helix</keyword>
<evidence type="ECO:0000256" key="2">
    <source>
        <dbReference type="ARBA" id="ARBA00004651"/>
    </source>
</evidence>
<accession>A3V248</accession>
<dbReference type="PANTHER" id="PTHR30046">
    <property type="entry name" value="FLAGELLAR M-RING PROTEIN"/>
    <property type="match status" value="1"/>
</dbReference>
<dbReference type="EMBL" id="AAMS01000002">
    <property type="protein sequence ID" value="EAQ07429.1"/>
    <property type="molecule type" value="Genomic_DNA"/>
</dbReference>
<dbReference type="InterPro" id="IPR043427">
    <property type="entry name" value="YscJ/FliF"/>
</dbReference>
<dbReference type="GO" id="GO:0003774">
    <property type="term" value="F:cytoskeletal motor activity"/>
    <property type="evidence" value="ECO:0007669"/>
    <property type="project" value="InterPro"/>
</dbReference>
<protein>
    <submittedName>
        <fullName evidence="13">Flagellar FliF M-ring protein</fullName>
    </submittedName>
</protein>
<evidence type="ECO:0000256" key="1">
    <source>
        <dbReference type="ARBA" id="ARBA00004117"/>
    </source>
</evidence>